<gene>
    <name evidence="1" type="ORF">SMN809_LOCUS53788</name>
</gene>
<sequence>SLFAECALLYSPTDEPEQVITTTIIEGVGAGVFL</sequence>
<dbReference type="Proteomes" id="UP000676336">
    <property type="component" value="Unassembled WGS sequence"/>
</dbReference>
<reference evidence="1" key="1">
    <citation type="submission" date="2021-02" db="EMBL/GenBank/DDBJ databases">
        <authorList>
            <person name="Nowell W R."/>
        </authorList>
    </citation>
    <scope>NUCLEOTIDE SEQUENCE</scope>
</reference>
<name>A0A8S3CS49_9BILA</name>
<evidence type="ECO:0000313" key="1">
    <source>
        <dbReference type="EMBL" id="CAF4943989.1"/>
    </source>
</evidence>
<comment type="caution">
    <text evidence="1">The sequence shown here is derived from an EMBL/GenBank/DDBJ whole genome shotgun (WGS) entry which is preliminary data.</text>
</comment>
<accession>A0A8S3CS49</accession>
<dbReference type="EMBL" id="CAJOBI010186008">
    <property type="protein sequence ID" value="CAF4943989.1"/>
    <property type="molecule type" value="Genomic_DNA"/>
</dbReference>
<organism evidence="1 2">
    <name type="scientific">Rotaria magnacalcarata</name>
    <dbReference type="NCBI Taxonomy" id="392030"/>
    <lineage>
        <taxon>Eukaryota</taxon>
        <taxon>Metazoa</taxon>
        <taxon>Spiralia</taxon>
        <taxon>Gnathifera</taxon>
        <taxon>Rotifera</taxon>
        <taxon>Eurotatoria</taxon>
        <taxon>Bdelloidea</taxon>
        <taxon>Philodinida</taxon>
        <taxon>Philodinidae</taxon>
        <taxon>Rotaria</taxon>
    </lineage>
</organism>
<evidence type="ECO:0000313" key="2">
    <source>
        <dbReference type="Proteomes" id="UP000676336"/>
    </source>
</evidence>
<feature type="non-terminal residue" evidence="1">
    <location>
        <position position="1"/>
    </location>
</feature>
<proteinExistence type="predicted"/>
<protein>
    <submittedName>
        <fullName evidence="1">Uncharacterized protein</fullName>
    </submittedName>
</protein>
<dbReference type="AlphaFoldDB" id="A0A8S3CS49"/>